<dbReference type="EMBL" id="KN822042">
    <property type="protein sequence ID" value="KIM62422.1"/>
    <property type="molecule type" value="Genomic_DNA"/>
</dbReference>
<keyword evidence="1" id="KW-0472">Membrane</keyword>
<protein>
    <submittedName>
        <fullName evidence="2">Uncharacterized protein</fullName>
    </submittedName>
</protein>
<gene>
    <name evidence="2" type="ORF">SCLCIDRAFT_1214981</name>
</gene>
<name>A0A0C3ABX1_9AGAM</name>
<reference evidence="2 3" key="1">
    <citation type="submission" date="2014-04" db="EMBL/GenBank/DDBJ databases">
        <authorList>
            <consortium name="DOE Joint Genome Institute"/>
            <person name="Kuo A."/>
            <person name="Kohler A."/>
            <person name="Nagy L.G."/>
            <person name="Floudas D."/>
            <person name="Copeland A."/>
            <person name="Barry K.W."/>
            <person name="Cichocki N."/>
            <person name="Veneault-Fourrey C."/>
            <person name="LaButti K."/>
            <person name="Lindquist E.A."/>
            <person name="Lipzen A."/>
            <person name="Lundell T."/>
            <person name="Morin E."/>
            <person name="Murat C."/>
            <person name="Sun H."/>
            <person name="Tunlid A."/>
            <person name="Henrissat B."/>
            <person name="Grigoriev I.V."/>
            <person name="Hibbett D.S."/>
            <person name="Martin F."/>
            <person name="Nordberg H.P."/>
            <person name="Cantor M.N."/>
            <person name="Hua S.X."/>
        </authorList>
    </citation>
    <scope>NUCLEOTIDE SEQUENCE [LARGE SCALE GENOMIC DNA]</scope>
    <source>
        <strain evidence="2 3">Foug A</strain>
    </source>
</reference>
<keyword evidence="3" id="KW-1185">Reference proteome</keyword>
<accession>A0A0C3ABX1</accession>
<sequence>MCYAVPASNPDLVYLLFSFISTTLASISLVAFAIDAGIVGALQKIIHDDTDGPVTLTWGND</sequence>
<dbReference type="InParanoid" id="A0A0C3ABX1"/>
<evidence type="ECO:0000313" key="2">
    <source>
        <dbReference type="EMBL" id="KIM62422.1"/>
    </source>
</evidence>
<feature type="transmembrane region" description="Helical" evidence="1">
    <location>
        <begin position="12"/>
        <end position="34"/>
    </location>
</feature>
<reference evidence="3" key="2">
    <citation type="submission" date="2015-01" db="EMBL/GenBank/DDBJ databases">
        <title>Evolutionary Origins and Diversification of the Mycorrhizal Mutualists.</title>
        <authorList>
            <consortium name="DOE Joint Genome Institute"/>
            <consortium name="Mycorrhizal Genomics Consortium"/>
            <person name="Kohler A."/>
            <person name="Kuo A."/>
            <person name="Nagy L.G."/>
            <person name="Floudas D."/>
            <person name="Copeland A."/>
            <person name="Barry K.W."/>
            <person name="Cichocki N."/>
            <person name="Veneault-Fourrey C."/>
            <person name="LaButti K."/>
            <person name="Lindquist E.A."/>
            <person name="Lipzen A."/>
            <person name="Lundell T."/>
            <person name="Morin E."/>
            <person name="Murat C."/>
            <person name="Riley R."/>
            <person name="Ohm R."/>
            <person name="Sun H."/>
            <person name="Tunlid A."/>
            <person name="Henrissat B."/>
            <person name="Grigoriev I.V."/>
            <person name="Hibbett D.S."/>
            <person name="Martin F."/>
        </authorList>
    </citation>
    <scope>NUCLEOTIDE SEQUENCE [LARGE SCALE GENOMIC DNA]</scope>
    <source>
        <strain evidence="3">Foug A</strain>
    </source>
</reference>
<dbReference type="AlphaFoldDB" id="A0A0C3ABX1"/>
<evidence type="ECO:0000313" key="3">
    <source>
        <dbReference type="Proteomes" id="UP000053989"/>
    </source>
</evidence>
<keyword evidence="1" id="KW-1133">Transmembrane helix</keyword>
<evidence type="ECO:0000256" key="1">
    <source>
        <dbReference type="SAM" id="Phobius"/>
    </source>
</evidence>
<keyword evidence="1" id="KW-0812">Transmembrane</keyword>
<dbReference type="HOGENOM" id="CLU_2924037_0_0_1"/>
<dbReference type="OrthoDB" id="2354757at2759"/>
<organism evidence="2 3">
    <name type="scientific">Scleroderma citrinum Foug A</name>
    <dbReference type="NCBI Taxonomy" id="1036808"/>
    <lineage>
        <taxon>Eukaryota</taxon>
        <taxon>Fungi</taxon>
        <taxon>Dikarya</taxon>
        <taxon>Basidiomycota</taxon>
        <taxon>Agaricomycotina</taxon>
        <taxon>Agaricomycetes</taxon>
        <taxon>Agaricomycetidae</taxon>
        <taxon>Boletales</taxon>
        <taxon>Sclerodermatineae</taxon>
        <taxon>Sclerodermataceae</taxon>
        <taxon>Scleroderma</taxon>
    </lineage>
</organism>
<dbReference type="Proteomes" id="UP000053989">
    <property type="component" value="Unassembled WGS sequence"/>
</dbReference>
<proteinExistence type="predicted"/>